<reference evidence="1 2" key="2">
    <citation type="submission" date="2018-11" db="EMBL/GenBank/DDBJ databases">
        <authorList>
            <consortium name="Pathogen Informatics"/>
        </authorList>
    </citation>
    <scope>NUCLEOTIDE SEQUENCE [LARGE SCALE GENOMIC DNA]</scope>
    <source>
        <strain evidence="1 2">MHpl1</strain>
    </source>
</reference>
<dbReference type="AlphaFoldDB" id="A0A0N4XBF1"/>
<evidence type="ECO:0000313" key="3">
    <source>
        <dbReference type="WBParaSite" id="HPLM_0002169601-mRNA-1"/>
    </source>
</evidence>
<reference evidence="3" key="1">
    <citation type="submission" date="2017-02" db="UniProtKB">
        <authorList>
            <consortium name="WormBaseParasite"/>
        </authorList>
    </citation>
    <scope>IDENTIFICATION</scope>
</reference>
<dbReference type="EMBL" id="UZAF01023879">
    <property type="protein sequence ID" value="VDO91584.1"/>
    <property type="molecule type" value="Genomic_DNA"/>
</dbReference>
<dbReference type="Proteomes" id="UP000268014">
    <property type="component" value="Unassembled WGS sequence"/>
</dbReference>
<evidence type="ECO:0000313" key="1">
    <source>
        <dbReference type="EMBL" id="VDO91584.1"/>
    </source>
</evidence>
<protein>
    <submittedName>
        <fullName evidence="3">4-(Cytidine 5'-diphospho)-2-C-methyl-D-erythritol kinase</fullName>
    </submittedName>
</protein>
<evidence type="ECO:0000313" key="2">
    <source>
        <dbReference type="Proteomes" id="UP000268014"/>
    </source>
</evidence>
<accession>A0A0N4XBF1</accession>
<dbReference type="WBParaSite" id="HPLM_0002169601-mRNA-1">
    <property type="protein sequence ID" value="HPLM_0002169601-mRNA-1"/>
    <property type="gene ID" value="HPLM_0002169601"/>
</dbReference>
<gene>
    <name evidence="1" type="ORF">HPLM_LOCUS21685</name>
</gene>
<name>A0A0N4XBF1_HAEPC</name>
<sequence length="62" mass="7376">MSSKLWYSYCFRLIDRLPSKHHRIHSVLNLCRFLEPRITARILPNVGRGEVSGSRCWRTITF</sequence>
<organism evidence="3">
    <name type="scientific">Haemonchus placei</name>
    <name type="common">Barber's pole worm</name>
    <dbReference type="NCBI Taxonomy" id="6290"/>
    <lineage>
        <taxon>Eukaryota</taxon>
        <taxon>Metazoa</taxon>
        <taxon>Ecdysozoa</taxon>
        <taxon>Nematoda</taxon>
        <taxon>Chromadorea</taxon>
        <taxon>Rhabditida</taxon>
        <taxon>Rhabditina</taxon>
        <taxon>Rhabditomorpha</taxon>
        <taxon>Strongyloidea</taxon>
        <taxon>Trichostrongylidae</taxon>
        <taxon>Haemonchus</taxon>
    </lineage>
</organism>
<proteinExistence type="predicted"/>
<keyword evidence="2" id="KW-1185">Reference proteome</keyword>